<dbReference type="Proteomes" id="UP000015100">
    <property type="component" value="Unassembled WGS sequence"/>
</dbReference>
<proteinExistence type="predicted"/>
<sequence>MKFKRAVVVKIASLLYLSTSVLAVNDKDVTYEPKKLAENQQLIKNWADESLRNLRNTQAAKGLNVAKPGPSSNWAEPADLAIVPRKRWEEFEHAIKVKSIKNKGPEYYLLEAGRVFVWTSRTLLKLTEAIKIGITIKEIKEDAPIWDLYGAIYGALVSSLYNPYAGDPAALSRARQILNPTEGNISTVYGVNNQELDYLVEAARIYIRHYEDRPGKLNPGGSLYTPFEGPPTVASQKASIKLLFDYNGGTNDEMDDIYINDSVFLEDWRYVIRTIRLLSRYMNYMITVAAVPMWDRFAKEYKTDDNWKLIEPLLGKFDRRKIGYKGYFDKKYSSSLEWSDMTPETWRQWTNKDKKQFPYMLSTLVRLIYGVTRKVLPFMMEMFGDIAVEATDLANSSKFERPESFAIADPRVVTADLALLKQYPEFSGNMYKTYQYN</sequence>
<reference evidence="2 3" key="1">
    <citation type="journal article" date="2013" name="PLoS Genet.">
        <title>Genomic mechanisms accounting for the adaptation to parasitism in nematode-trapping fungi.</title>
        <authorList>
            <person name="Meerupati T."/>
            <person name="Andersson K.M."/>
            <person name="Friman E."/>
            <person name="Kumar D."/>
            <person name="Tunlid A."/>
            <person name="Ahren D."/>
        </authorList>
    </citation>
    <scope>NUCLEOTIDE SEQUENCE [LARGE SCALE GENOMIC DNA]</scope>
    <source>
        <strain evidence="2 3">CBS 200.50</strain>
    </source>
</reference>
<evidence type="ECO:0000256" key="1">
    <source>
        <dbReference type="SAM" id="SignalP"/>
    </source>
</evidence>
<name>S8BJH4_DACHA</name>
<organism evidence="2 3">
    <name type="scientific">Dactylellina haptotyla (strain CBS 200.50)</name>
    <name type="common">Nematode-trapping fungus</name>
    <name type="synonym">Monacrosporium haptotylum</name>
    <dbReference type="NCBI Taxonomy" id="1284197"/>
    <lineage>
        <taxon>Eukaryota</taxon>
        <taxon>Fungi</taxon>
        <taxon>Dikarya</taxon>
        <taxon>Ascomycota</taxon>
        <taxon>Pezizomycotina</taxon>
        <taxon>Orbiliomycetes</taxon>
        <taxon>Orbiliales</taxon>
        <taxon>Orbiliaceae</taxon>
        <taxon>Dactylellina</taxon>
    </lineage>
</organism>
<keyword evidence="1" id="KW-0732">Signal</keyword>
<keyword evidence="3" id="KW-1185">Reference proteome</keyword>
<dbReference type="HOGENOM" id="CLU_549769_0_0_1"/>
<accession>S8BJH4</accession>
<dbReference type="OrthoDB" id="10499429at2759"/>
<protein>
    <submittedName>
        <fullName evidence="2">Uncharacterized protein</fullName>
    </submittedName>
</protein>
<dbReference type="EMBL" id="AQGS01001161">
    <property type="protein sequence ID" value="EPS35372.1"/>
    <property type="molecule type" value="Genomic_DNA"/>
</dbReference>
<feature type="chain" id="PRO_5004548424" evidence="1">
    <location>
        <begin position="24"/>
        <end position="437"/>
    </location>
</feature>
<reference evidence="3" key="2">
    <citation type="submission" date="2013-04" db="EMBL/GenBank/DDBJ databases">
        <title>Genomic mechanisms accounting for the adaptation to parasitism in nematode-trapping fungi.</title>
        <authorList>
            <person name="Ahren D.G."/>
        </authorList>
    </citation>
    <scope>NUCLEOTIDE SEQUENCE [LARGE SCALE GENOMIC DNA]</scope>
    <source>
        <strain evidence="3">CBS 200.50</strain>
    </source>
</reference>
<evidence type="ECO:0000313" key="2">
    <source>
        <dbReference type="EMBL" id="EPS35372.1"/>
    </source>
</evidence>
<dbReference type="AlphaFoldDB" id="S8BJH4"/>
<feature type="signal peptide" evidence="1">
    <location>
        <begin position="1"/>
        <end position="23"/>
    </location>
</feature>
<gene>
    <name evidence="2" type="ORF">H072_11221</name>
</gene>
<evidence type="ECO:0000313" key="3">
    <source>
        <dbReference type="Proteomes" id="UP000015100"/>
    </source>
</evidence>
<comment type="caution">
    <text evidence="2">The sequence shown here is derived from an EMBL/GenBank/DDBJ whole genome shotgun (WGS) entry which is preliminary data.</text>
</comment>
<dbReference type="OMA" id="ARIYIRH"/>